<comment type="caution">
    <text evidence="2">The sequence shown here is derived from an EMBL/GenBank/DDBJ whole genome shotgun (WGS) entry which is preliminary data.</text>
</comment>
<proteinExistence type="predicted"/>
<keyword evidence="1" id="KW-0732">Signal</keyword>
<dbReference type="Proteomes" id="UP000799439">
    <property type="component" value="Unassembled WGS sequence"/>
</dbReference>
<evidence type="ECO:0000313" key="2">
    <source>
        <dbReference type="EMBL" id="KAF2148591.1"/>
    </source>
</evidence>
<accession>A0A9P4IRY0</accession>
<reference evidence="2" key="1">
    <citation type="journal article" date="2020" name="Stud. Mycol.">
        <title>101 Dothideomycetes genomes: a test case for predicting lifestyles and emergence of pathogens.</title>
        <authorList>
            <person name="Haridas S."/>
            <person name="Albert R."/>
            <person name="Binder M."/>
            <person name="Bloem J."/>
            <person name="Labutti K."/>
            <person name="Salamov A."/>
            <person name="Andreopoulos B."/>
            <person name="Baker S."/>
            <person name="Barry K."/>
            <person name="Bills G."/>
            <person name="Bluhm B."/>
            <person name="Cannon C."/>
            <person name="Castanera R."/>
            <person name="Culley D."/>
            <person name="Daum C."/>
            <person name="Ezra D."/>
            <person name="Gonzalez J."/>
            <person name="Henrissat B."/>
            <person name="Kuo A."/>
            <person name="Liang C."/>
            <person name="Lipzen A."/>
            <person name="Lutzoni F."/>
            <person name="Magnuson J."/>
            <person name="Mondo S."/>
            <person name="Nolan M."/>
            <person name="Ohm R."/>
            <person name="Pangilinan J."/>
            <person name="Park H.-J."/>
            <person name="Ramirez L."/>
            <person name="Alfaro M."/>
            <person name="Sun H."/>
            <person name="Tritt A."/>
            <person name="Yoshinaga Y."/>
            <person name="Zwiers L.-H."/>
            <person name="Turgeon B."/>
            <person name="Goodwin S."/>
            <person name="Spatafora J."/>
            <person name="Crous P."/>
            <person name="Grigoriev I."/>
        </authorList>
    </citation>
    <scope>NUCLEOTIDE SEQUENCE</scope>
    <source>
        <strain evidence="2">CBS 260.36</strain>
    </source>
</reference>
<protein>
    <submittedName>
        <fullName evidence="2">Uncharacterized protein</fullName>
    </submittedName>
</protein>
<evidence type="ECO:0000256" key="1">
    <source>
        <dbReference type="SAM" id="SignalP"/>
    </source>
</evidence>
<feature type="signal peptide" evidence="1">
    <location>
        <begin position="1"/>
        <end position="20"/>
    </location>
</feature>
<gene>
    <name evidence="2" type="ORF">K461DRAFT_272064</name>
</gene>
<name>A0A9P4IRY0_9PEZI</name>
<keyword evidence="3" id="KW-1185">Reference proteome</keyword>
<evidence type="ECO:0000313" key="3">
    <source>
        <dbReference type="Proteomes" id="UP000799439"/>
    </source>
</evidence>
<feature type="chain" id="PRO_5040348270" evidence="1">
    <location>
        <begin position="21"/>
        <end position="103"/>
    </location>
</feature>
<organism evidence="2 3">
    <name type="scientific">Myriangium duriaei CBS 260.36</name>
    <dbReference type="NCBI Taxonomy" id="1168546"/>
    <lineage>
        <taxon>Eukaryota</taxon>
        <taxon>Fungi</taxon>
        <taxon>Dikarya</taxon>
        <taxon>Ascomycota</taxon>
        <taxon>Pezizomycotina</taxon>
        <taxon>Dothideomycetes</taxon>
        <taxon>Dothideomycetidae</taxon>
        <taxon>Myriangiales</taxon>
        <taxon>Myriangiaceae</taxon>
        <taxon>Myriangium</taxon>
    </lineage>
</organism>
<sequence>MLCRNISLGVILLSVTTTLAAKMEYIIQYKDDNHNTKTSTVKGSIQDDQVTRIVENMMDWSGRKYQARNKRGTLMIINVDPVGQNRIHATFSDMYSIVDRHTP</sequence>
<dbReference type="EMBL" id="ML996093">
    <property type="protein sequence ID" value="KAF2148591.1"/>
    <property type="molecule type" value="Genomic_DNA"/>
</dbReference>
<dbReference type="AlphaFoldDB" id="A0A9P4IRY0"/>